<evidence type="ECO:0000313" key="2">
    <source>
        <dbReference type="Proteomes" id="UP000828390"/>
    </source>
</evidence>
<gene>
    <name evidence="1" type="ORF">DPMN_164053</name>
</gene>
<protein>
    <submittedName>
        <fullName evidence="1">Uncharacterized protein</fullName>
    </submittedName>
</protein>
<evidence type="ECO:0000313" key="1">
    <source>
        <dbReference type="EMBL" id="KAH3785957.1"/>
    </source>
</evidence>
<name>A0A9D4EXX9_DREPO</name>
<reference evidence="1" key="2">
    <citation type="submission" date="2020-11" db="EMBL/GenBank/DDBJ databases">
        <authorList>
            <person name="McCartney M.A."/>
            <person name="Auch B."/>
            <person name="Kono T."/>
            <person name="Mallez S."/>
            <person name="Becker A."/>
            <person name="Gohl D.M."/>
            <person name="Silverstein K.A.T."/>
            <person name="Koren S."/>
            <person name="Bechman K.B."/>
            <person name="Herman A."/>
            <person name="Abrahante J.E."/>
            <person name="Garbe J."/>
        </authorList>
    </citation>
    <scope>NUCLEOTIDE SEQUENCE</scope>
    <source>
        <strain evidence="1">Duluth1</strain>
        <tissue evidence="1">Whole animal</tissue>
    </source>
</reference>
<reference evidence="1" key="1">
    <citation type="journal article" date="2019" name="bioRxiv">
        <title>The Genome of the Zebra Mussel, Dreissena polymorpha: A Resource for Invasive Species Research.</title>
        <authorList>
            <person name="McCartney M.A."/>
            <person name="Auch B."/>
            <person name="Kono T."/>
            <person name="Mallez S."/>
            <person name="Zhang Y."/>
            <person name="Obille A."/>
            <person name="Becker A."/>
            <person name="Abrahante J.E."/>
            <person name="Garbe J."/>
            <person name="Badalamenti J.P."/>
            <person name="Herman A."/>
            <person name="Mangelson H."/>
            <person name="Liachko I."/>
            <person name="Sullivan S."/>
            <person name="Sone E.D."/>
            <person name="Koren S."/>
            <person name="Silverstein K.A.T."/>
            <person name="Beckman K.B."/>
            <person name="Gohl D.M."/>
        </authorList>
    </citation>
    <scope>NUCLEOTIDE SEQUENCE</scope>
    <source>
        <strain evidence="1">Duluth1</strain>
        <tissue evidence="1">Whole animal</tissue>
    </source>
</reference>
<dbReference type="Proteomes" id="UP000828390">
    <property type="component" value="Unassembled WGS sequence"/>
</dbReference>
<comment type="caution">
    <text evidence="1">The sequence shown here is derived from an EMBL/GenBank/DDBJ whole genome shotgun (WGS) entry which is preliminary data.</text>
</comment>
<organism evidence="1 2">
    <name type="scientific">Dreissena polymorpha</name>
    <name type="common">Zebra mussel</name>
    <name type="synonym">Mytilus polymorpha</name>
    <dbReference type="NCBI Taxonomy" id="45954"/>
    <lineage>
        <taxon>Eukaryota</taxon>
        <taxon>Metazoa</taxon>
        <taxon>Spiralia</taxon>
        <taxon>Lophotrochozoa</taxon>
        <taxon>Mollusca</taxon>
        <taxon>Bivalvia</taxon>
        <taxon>Autobranchia</taxon>
        <taxon>Heteroconchia</taxon>
        <taxon>Euheterodonta</taxon>
        <taxon>Imparidentia</taxon>
        <taxon>Neoheterodontei</taxon>
        <taxon>Myida</taxon>
        <taxon>Dreissenoidea</taxon>
        <taxon>Dreissenidae</taxon>
        <taxon>Dreissena</taxon>
    </lineage>
</organism>
<dbReference type="EMBL" id="JAIWYP010000008">
    <property type="protein sequence ID" value="KAH3785957.1"/>
    <property type="molecule type" value="Genomic_DNA"/>
</dbReference>
<sequence length="55" mass="6106">MIRAGWCCITDTQSPQHGSAPRAAKRTLCAARATLSPKADLYDKQETRMCQIRVV</sequence>
<accession>A0A9D4EXX9</accession>
<dbReference type="AlphaFoldDB" id="A0A9D4EXX9"/>
<keyword evidence="2" id="KW-1185">Reference proteome</keyword>
<proteinExistence type="predicted"/>